<gene>
    <name evidence="6" type="ORF">EBB79_19770</name>
</gene>
<reference evidence="6 7" key="1">
    <citation type="submission" date="2018-10" db="EMBL/GenBank/DDBJ databases">
        <title>Parasedimentitalea marina sp. nov., a psychrophilic bacterium isolated from deep seawater of the New Britain Trench.</title>
        <authorList>
            <person name="Cao J."/>
        </authorList>
    </citation>
    <scope>NUCLEOTIDE SEQUENCE [LARGE SCALE GENOMIC DNA]</scope>
    <source>
        <strain evidence="6 7">W43</strain>
    </source>
</reference>
<evidence type="ECO:0000256" key="2">
    <source>
        <dbReference type="PIRSR" id="PIRSR006232-1"/>
    </source>
</evidence>
<evidence type="ECO:0000313" key="6">
    <source>
        <dbReference type="EMBL" id="AZV79898.1"/>
    </source>
</evidence>
<dbReference type="SUPFAM" id="SSF51182">
    <property type="entry name" value="RmlC-like cupins"/>
    <property type="match status" value="1"/>
</dbReference>
<dbReference type="EMBL" id="CP033219">
    <property type="protein sequence ID" value="AZV79898.1"/>
    <property type="molecule type" value="Genomic_DNA"/>
</dbReference>
<dbReference type="InterPro" id="IPR011051">
    <property type="entry name" value="RmlC_Cupin_sf"/>
</dbReference>
<feature type="domain" description="Quercetin 2,3-dioxygenase C-terminal cupin" evidence="5">
    <location>
        <begin position="147"/>
        <end position="231"/>
    </location>
</feature>
<evidence type="ECO:0000259" key="4">
    <source>
        <dbReference type="Pfam" id="PF02678"/>
    </source>
</evidence>
<dbReference type="Proteomes" id="UP000283063">
    <property type="component" value="Chromosome"/>
</dbReference>
<dbReference type="RefSeq" id="WP_127750486.1">
    <property type="nucleotide sequence ID" value="NZ_CP033219.1"/>
</dbReference>
<keyword evidence="2" id="KW-0479">Metal-binding</keyword>
<organism evidence="6 7">
    <name type="scientific">Parasedimentitalea marina</name>
    <dbReference type="NCBI Taxonomy" id="2483033"/>
    <lineage>
        <taxon>Bacteria</taxon>
        <taxon>Pseudomonadati</taxon>
        <taxon>Pseudomonadota</taxon>
        <taxon>Alphaproteobacteria</taxon>
        <taxon>Rhodobacterales</taxon>
        <taxon>Paracoccaceae</taxon>
        <taxon>Parasedimentitalea</taxon>
    </lineage>
</organism>
<keyword evidence="7" id="KW-1185">Reference proteome</keyword>
<dbReference type="Gene3D" id="2.60.120.10">
    <property type="entry name" value="Jelly Rolls"/>
    <property type="match status" value="2"/>
</dbReference>
<dbReference type="KEGG" id="sedi:EBB79_19770"/>
<dbReference type="InterPro" id="IPR014710">
    <property type="entry name" value="RmlC-like_jellyroll"/>
</dbReference>
<dbReference type="Pfam" id="PF02678">
    <property type="entry name" value="Pirin"/>
    <property type="match status" value="1"/>
</dbReference>
<dbReference type="InterPro" id="IPR041602">
    <property type="entry name" value="Quercetinase_C"/>
</dbReference>
<evidence type="ECO:0000256" key="3">
    <source>
        <dbReference type="RuleBase" id="RU003457"/>
    </source>
</evidence>
<dbReference type="GO" id="GO:0046872">
    <property type="term" value="F:metal ion binding"/>
    <property type="evidence" value="ECO:0007669"/>
    <property type="project" value="UniProtKB-KW"/>
</dbReference>
<feature type="domain" description="Pirin N-terminal" evidence="4">
    <location>
        <begin position="9"/>
        <end position="119"/>
    </location>
</feature>
<dbReference type="AlphaFoldDB" id="A0A3T0N795"/>
<dbReference type="InterPro" id="IPR003829">
    <property type="entry name" value="Pirin_N_dom"/>
</dbReference>
<sequence length="232" mass="25290">MPLIHDRNSRGHTKTGWLDSFHTFSMGGFYDPKRVQHRALRVLNEDRVIPGAGFGKHDHQEMDIVTLVLSGALRHEDSLGNGSVIHPGEIQSMTAGTGITHSEMNASESEQVHFYQIWIIPDETGLSPSYQQRPIDLIATKNTLHPIACGRGSDGTVKLHSDTTLLMAGLTDGASVHYQFEPGRAGFLQVVSGLISIDGNQFKAGDGLQFESTGHCSVDAEEDATVLLFDLK</sequence>
<dbReference type="PIRSF" id="PIRSF006232">
    <property type="entry name" value="Pirin"/>
    <property type="match status" value="1"/>
</dbReference>
<feature type="binding site" evidence="2">
    <location>
        <position position="101"/>
    </location>
    <ligand>
        <name>Fe cation</name>
        <dbReference type="ChEBI" id="CHEBI:24875"/>
    </ligand>
</feature>
<feature type="binding site" evidence="2">
    <location>
        <position position="59"/>
    </location>
    <ligand>
        <name>Fe cation</name>
        <dbReference type="ChEBI" id="CHEBI:24875"/>
    </ligand>
</feature>
<dbReference type="CDD" id="cd02910">
    <property type="entry name" value="cupin_Yhhw_N"/>
    <property type="match status" value="1"/>
</dbReference>
<dbReference type="Pfam" id="PF17954">
    <property type="entry name" value="Pirin_C_2"/>
    <property type="match status" value="1"/>
</dbReference>
<feature type="binding site" evidence="2">
    <location>
        <position position="57"/>
    </location>
    <ligand>
        <name>Fe cation</name>
        <dbReference type="ChEBI" id="CHEBI:24875"/>
    </ligand>
</feature>
<dbReference type="PANTHER" id="PTHR43212">
    <property type="entry name" value="QUERCETIN 2,3-DIOXYGENASE"/>
    <property type="match status" value="1"/>
</dbReference>
<proteinExistence type="inferred from homology"/>
<comment type="cofactor">
    <cofactor evidence="2">
        <name>Fe cation</name>
        <dbReference type="ChEBI" id="CHEBI:24875"/>
    </cofactor>
    <text evidence="2">Binds 1 Fe cation per subunit.</text>
</comment>
<dbReference type="InterPro" id="IPR012093">
    <property type="entry name" value="Pirin"/>
</dbReference>
<name>A0A3T0N795_9RHOB</name>
<dbReference type="PANTHER" id="PTHR43212:SF3">
    <property type="entry name" value="QUERCETIN 2,3-DIOXYGENASE"/>
    <property type="match status" value="1"/>
</dbReference>
<feature type="binding site" evidence="2">
    <location>
        <position position="103"/>
    </location>
    <ligand>
        <name>Fe cation</name>
        <dbReference type="ChEBI" id="CHEBI:24875"/>
    </ligand>
</feature>
<accession>A0A3T0N795</accession>
<dbReference type="OrthoDB" id="9780903at2"/>
<evidence type="ECO:0000313" key="7">
    <source>
        <dbReference type="Proteomes" id="UP000283063"/>
    </source>
</evidence>
<keyword evidence="2" id="KW-0408">Iron</keyword>
<evidence type="ECO:0000259" key="5">
    <source>
        <dbReference type="Pfam" id="PF17954"/>
    </source>
</evidence>
<evidence type="ECO:0000256" key="1">
    <source>
        <dbReference type="ARBA" id="ARBA00008416"/>
    </source>
</evidence>
<protein>
    <submittedName>
        <fullName evidence="6">Pirin family protein</fullName>
    </submittedName>
</protein>
<comment type="similarity">
    <text evidence="1 3">Belongs to the pirin family.</text>
</comment>